<feature type="binding site" evidence="8">
    <location>
        <position position="171"/>
    </location>
    <ligand>
        <name>S-adenosyl-L-methionine</name>
        <dbReference type="ChEBI" id="CHEBI:59789"/>
    </ligand>
</feature>
<dbReference type="HAMAP" id="MF_03162">
    <property type="entry name" value="RNA_methyltr_E_TRM7"/>
    <property type="match status" value="1"/>
</dbReference>
<dbReference type="Proteomes" id="UP001516023">
    <property type="component" value="Unassembled WGS sequence"/>
</dbReference>
<evidence type="ECO:0000313" key="11">
    <source>
        <dbReference type="Proteomes" id="UP001516023"/>
    </source>
</evidence>
<keyword evidence="3 8" id="KW-0489">Methyltransferase</keyword>
<reference evidence="10 11" key="1">
    <citation type="journal article" date="2020" name="G3 (Bethesda)">
        <title>Improved Reference Genome for Cyclotella cryptica CCMP332, a Model for Cell Wall Morphogenesis, Salinity Adaptation, and Lipid Production in Diatoms (Bacillariophyta).</title>
        <authorList>
            <person name="Roberts W.R."/>
            <person name="Downey K.M."/>
            <person name="Ruck E.C."/>
            <person name="Traller J.C."/>
            <person name="Alverson A.J."/>
        </authorList>
    </citation>
    <scope>NUCLEOTIDE SEQUENCE [LARGE SCALE GENOMIC DNA]</scope>
    <source>
        <strain evidence="10 11">CCMP332</strain>
    </source>
</reference>
<keyword evidence="5 8" id="KW-0949">S-adenosyl-L-methionine</keyword>
<dbReference type="GO" id="GO:0106340">
    <property type="term" value="F:tRNA (guanosine(34)-2'-O)-methyltransferase activity"/>
    <property type="evidence" value="ECO:0007669"/>
    <property type="project" value="UniProtKB-ARBA"/>
</dbReference>
<keyword evidence="2" id="KW-0698">rRNA processing</keyword>
<dbReference type="InterPro" id="IPR029063">
    <property type="entry name" value="SAM-dependent_MTases_sf"/>
</dbReference>
<dbReference type="GO" id="GO:0002181">
    <property type="term" value="P:cytoplasmic translation"/>
    <property type="evidence" value="ECO:0007669"/>
    <property type="project" value="UniProtKB-UniRule"/>
</dbReference>
<dbReference type="EMBL" id="JABMIG020000119">
    <property type="protein sequence ID" value="KAL3791011.1"/>
    <property type="molecule type" value="Genomic_DNA"/>
</dbReference>
<feature type="binding site" evidence="8">
    <location>
        <position position="196"/>
    </location>
    <ligand>
        <name>S-adenosyl-L-methionine</name>
        <dbReference type="ChEBI" id="CHEBI:59789"/>
    </ligand>
</feature>
<dbReference type="EC" id="2.1.1.205" evidence="8"/>
<evidence type="ECO:0000256" key="5">
    <source>
        <dbReference type="ARBA" id="ARBA00022691"/>
    </source>
</evidence>
<comment type="similarity">
    <text evidence="8">Belongs to the class I-like SAM-binding methyltransferase superfamily. RNA methyltransferase RlmE family. TRM7 subfamily.</text>
</comment>
<keyword evidence="1 8" id="KW-0963">Cytoplasm</keyword>
<dbReference type="FunFam" id="3.40.50.150:FF:000220">
    <property type="entry name" value="CAMK protein kinase"/>
    <property type="match status" value="1"/>
</dbReference>
<accession>A0ABD3PUG5</accession>
<keyword evidence="6 8" id="KW-0819">tRNA processing</keyword>
<feature type="binding site" evidence="8">
    <location>
        <position position="106"/>
    </location>
    <ligand>
        <name>S-adenosyl-L-methionine</name>
        <dbReference type="ChEBI" id="CHEBI:59789"/>
    </ligand>
</feature>
<dbReference type="AlphaFoldDB" id="A0ABD3PUG5"/>
<evidence type="ECO:0000259" key="9">
    <source>
        <dbReference type="Pfam" id="PF01728"/>
    </source>
</evidence>
<dbReference type="InterPro" id="IPR002877">
    <property type="entry name" value="RNA_MeTrfase_FtsJ_dom"/>
</dbReference>
<dbReference type="Gene3D" id="3.40.50.150">
    <property type="entry name" value="Vaccinia Virus protein VP39"/>
    <property type="match status" value="1"/>
</dbReference>
<feature type="active site" description="Proton acceptor" evidence="8">
    <location>
        <position position="236"/>
    </location>
</feature>
<evidence type="ECO:0000256" key="2">
    <source>
        <dbReference type="ARBA" id="ARBA00022552"/>
    </source>
</evidence>
<dbReference type="HAMAP" id="MF_01547">
    <property type="entry name" value="RNA_methyltr_E"/>
    <property type="match status" value="1"/>
</dbReference>
<dbReference type="PANTHER" id="PTHR10920:SF12">
    <property type="entry name" value="TRNA (CYTIDINE(32)_GUANOSINE(34)-2'-O)-METHYLTRANSFERASE-RELATED"/>
    <property type="match status" value="1"/>
</dbReference>
<dbReference type="InterPro" id="IPR015507">
    <property type="entry name" value="rRNA-MeTfrase_E"/>
</dbReference>
<proteinExistence type="inferred from homology"/>
<keyword evidence="4 8" id="KW-0808">Transferase</keyword>
<feature type="binding site" evidence="8">
    <location>
        <position position="155"/>
    </location>
    <ligand>
        <name>S-adenosyl-L-methionine</name>
        <dbReference type="ChEBI" id="CHEBI:59789"/>
    </ligand>
</feature>
<gene>
    <name evidence="10" type="ORF">HJC23_003000</name>
</gene>
<comment type="caution">
    <text evidence="10">The sequence shown here is derived from an EMBL/GenBank/DDBJ whole genome shotgun (WGS) entry which is preliminary data.</text>
</comment>
<feature type="binding site" evidence="8">
    <location>
        <position position="108"/>
    </location>
    <ligand>
        <name>S-adenosyl-L-methionine</name>
        <dbReference type="ChEBI" id="CHEBI:59789"/>
    </ligand>
</feature>
<dbReference type="SUPFAM" id="SSF53335">
    <property type="entry name" value="S-adenosyl-L-methionine-dependent methyltransferases"/>
    <property type="match status" value="1"/>
</dbReference>
<evidence type="ECO:0000256" key="8">
    <source>
        <dbReference type="HAMAP-Rule" id="MF_03162"/>
    </source>
</evidence>
<dbReference type="GO" id="GO:0002128">
    <property type="term" value="P:tRNA nucleoside ribose methylation"/>
    <property type="evidence" value="ECO:0007669"/>
    <property type="project" value="UniProtKB-UniRule"/>
</dbReference>
<evidence type="ECO:0000256" key="7">
    <source>
        <dbReference type="ARBA" id="ARBA00048902"/>
    </source>
</evidence>
<evidence type="ECO:0000313" key="10">
    <source>
        <dbReference type="EMBL" id="KAL3791011.1"/>
    </source>
</evidence>
<feature type="domain" description="Ribosomal RNA methyltransferase FtsJ" evidence="9">
    <location>
        <begin position="96"/>
        <end position="279"/>
    </location>
</feature>
<keyword evidence="11" id="KW-1185">Reference proteome</keyword>
<organism evidence="10 11">
    <name type="scientific">Cyclotella cryptica</name>
    <dbReference type="NCBI Taxonomy" id="29204"/>
    <lineage>
        <taxon>Eukaryota</taxon>
        <taxon>Sar</taxon>
        <taxon>Stramenopiles</taxon>
        <taxon>Ochrophyta</taxon>
        <taxon>Bacillariophyta</taxon>
        <taxon>Coscinodiscophyceae</taxon>
        <taxon>Thalassiosirophycidae</taxon>
        <taxon>Stephanodiscales</taxon>
        <taxon>Stephanodiscaceae</taxon>
        <taxon>Cyclotella</taxon>
    </lineage>
</organism>
<dbReference type="InterPro" id="IPR028590">
    <property type="entry name" value="RNA_methyltr_E_TRM7"/>
</dbReference>
<dbReference type="Pfam" id="PF01728">
    <property type="entry name" value="FtsJ"/>
    <property type="match status" value="1"/>
</dbReference>
<protein>
    <recommendedName>
        <fullName evidence="8">Putative tRNA (cytidine(32)/guanosine(34)-2'-O)-methyltransferase</fullName>
        <ecNumber evidence="8">2.1.1.205</ecNumber>
    </recommendedName>
    <alternativeName>
        <fullName evidence="8">2'-O-ribose RNA methyltransferase TRM7 homolog</fullName>
    </alternativeName>
</protein>
<evidence type="ECO:0000256" key="6">
    <source>
        <dbReference type="ARBA" id="ARBA00022694"/>
    </source>
</evidence>
<comment type="function">
    <text evidence="8">Methylates the 2'-O-ribose of nucleotides at positions 32 and 34 of the tRNA anticodon loop of substrate tRNAs.</text>
</comment>
<evidence type="ECO:0000256" key="3">
    <source>
        <dbReference type="ARBA" id="ARBA00022603"/>
    </source>
</evidence>
<evidence type="ECO:0000256" key="4">
    <source>
        <dbReference type="ARBA" id="ARBA00022679"/>
    </source>
</evidence>
<dbReference type="GO" id="GO:0006364">
    <property type="term" value="P:rRNA processing"/>
    <property type="evidence" value="ECO:0007669"/>
    <property type="project" value="UniProtKB-KW"/>
</dbReference>
<name>A0ABD3PUG5_9STRA</name>
<dbReference type="InterPro" id="IPR050082">
    <property type="entry name" value="RNA_methyltr_RlmE"/>
</dbReference>
<comment type="subcellular location">
    <subcellularLocation>
        <location evidence="8">Cytoplasm</location>
    </subcellularLocation>
</comment>
<dbReference type="GO" id="GO:0005737">
    <property type="term" value="C:cytoplasm"/>
    <property type="evidence" value="ECO:0007669"/>
    <property type="project" value="UniProtKB-SubCell"/>
</dbReference>
<evidence type="ECO:0000256" key="1">
    <source>
        <dbReference type="ARBA" id="ARBA00022490"/>
    </source>
</evidence>
<dbReference type="PANTHER" id="PTHR10920">
    <property type="entry name" value="RIBOSOMAL RNA METHYLTRANSFERASE"/>
    <property type="match status" value="1"/>
</dbReference>
<comment type="catalytic activity">
    <reaction evidence="7 8">
        <text>cytidine(32)/guanosine(34) in tRNA + 2 S-adenosyl-L-methionine = 2'-O-methylcytidine(32)/2'-O-methylguanosine(34) in tRNA + 2 S-adenosyl-L-homocysteine + 2 H(+)</text>
        <dbReference type="Rhea" id="RHEA:42396"/>
        <dbReference type="Rhea" id="RHEA-COMP:10246"/>
        <dbReference type="Rhea" id="RHEA-COMP:10247"/>
        <dbReference type="ChEBI" id="CHEBI:15378"/>
        <dbReference type="ChEBI" id="CHEBI:57856"/>
        <dbReference type="ChEBI" id="CHEBI:59789"/>
        <dbReference type="ChEBI" id="CHEBI:74269"/>
        <dbReference type="ChEBI" id="CHEBI:74445"/>
        <dbReference type="ChEBI" id="CHEBI:74495"/>
        <dbReference type="ChEBI" id="CHEBI:82748"/>
        <dbReference type="EC" id="2.1.1.205"/>
    </reaction>
</comment>
<sequence>MKRKREQLLATTLSAMGRLSRDKRDVFYRRAKETGYRARSAFKLLQIDAEFDLFGRRWQVDVDVDAPSVSADHHVPASASEACIKKLQQKPNLTVCRAVDLCAAPGGWSQVLVERLRPSNGVSGIADSKHGATCHSCSATEPEENKSSPQIVAVDLWPMEPIEGVDIIRGDITSLDTARQIIDCFSGRRAELVVCDGAPDVTGLHSFDSYIQHQLLMAAVNITTHILCKGGTFVAKIFRTREVGLVYTQLRLLFEDVKCAKPTASRNASVESFVVCQGFGYGKLEINKCLNLALEGGWDEEFSGLGGLREFPGAVVVPSTVPFVSCGILEGLDSGGFVFLDADKSYPLEGDSSGDEGNVKALAPLAPPIQPPYELGMAKLKEAKASKKV</sequence>